<feature type="domain" description="DUF4200" evidence="3">
    <location>
        <begin position="1"/>
        <end position="93"/>
    </location>
</feature>
<name>A0AAV2TD61_CALDB</name>
<dbReference type="PANTHER" id="PTHR21683">
    <property type="entry name" value="COILED-COIL DOMAIN-CONTAINING PROTEIN 42 LIKE-2-LIKE-RELATED"/>
    <property type="match status" value="1"/>
</dbReference>
<sequence length="247" mass="29347">MQHVQQRREEFEKKECQLKESLMKFDKFFKENDDKRMRALKKLAFERGLQRQKQKEIAALKSGNELLKEEKQKLENRMKSLVKYRNFLEATVKESDDFNEISEVITRYEALSANLEDLKSTDQANNEIAESLSVDLHQYKEEKEEEKLTLTNELVDLRKMLEKYQAESRSRESVWEHSKNAEARRICKLNTLKGAINNMYRLVRMYQRYGDEAQENDLKGQLAVIQDFILDVDRITKEVKLKAKNAE</sequence>
<feature type="coiled-coil region" evidence="2">
    <location>
        <begin position="50"/>
        <end position="167"/>
    </location>
</feature>
<accession>A0AAV2TD61</accession>
<dbReference type="Pfam" id="PF13863">
    <property type="entry name" value="DUF4200"/>
    <property type="match status" value="1"/>
</dbReference>
<dbReference type="Proteomes" id="UP001497525">
    <property type="component" value="Unassembled WGS sequence"/>
</dbReference>
<gene>
    <name evidence="4" type="ORF">CDAUBV1_LOCUS6526</name>
</gene>
<evidence type="ECO:0000256" key="1">
    <source>
        <dbReference type="ARBA" id="ARBA00023054"/>
    </source>
</evidence>
<evidence type="ECO:0000313" key="5">
    <source>
        <dbReference type="Proteomes" id="UP001497525"/>
    </source>
</evidence>
<evidence type="ECO:0000256" key="2">
    <source>
        <dbReference type="SAM" id="Coils"/>
    </source>
</evidence>
<dbReference type="EMBL" id="CAXLJL010000156">
    <property type="protein sequence ID" value="CAL5133258.1"/>
    <property type="molecule type" value="Genomic_DNA"/>
</dbReference>
<dbReference type="PANTHER" id="PTHR21683:SF2">
    <property type="entry name" value="COILED-COIL DOMAIN-CONTAINING PROTEIN 42 LIKE-2-LIKE"/>
    <property type="match status" value="1"/>
</dbReference>
<dbReference type="AlphaFoldDB" id="A0AAV2TD61"/>
<organism evidence="4 5">
    <name type="scientific">Calicophoron daubneyi</name>
    <name type="common">Rumen fluke</name>
    <name type="synonym">Paramphistomum daubneyi</name>
    <dbReference type="NCBI Taxonomy" id="300641"/>
    <lineage>
        <taxon>Eukaryota</taxon>
        <taxon>Metazoa</taxon>
        <taxon>Spiralia</taxon>
        <taxon>Lophotrochozoa</taxon>
        <taxon>Platyhelminthes</taxon>
        <taxon>Trematoda</taxon>
        <taxon>Digenea</taxon>
        <taxon>Plagiorchiida</taxon>
        <taxon>Pronocephalata</taxon>
        <taxon>Paramphistomoidea</taxon>
        <taxon>Paramphistomidae</taxon>
        <taxon>Calicophoron</taxon>
    </lineage>
</organism>
<dbReference type="InterPro" id="IPR025252">
    <property type="entry name" value="DUF4200"/>
</dbReference>
<keyword evidence="1 2" id="KW-0175">Coiled coil</keyword>
<comment type="caution">
    <text evidence="4">The sequence shown here is derived from an EMBL/GenBank/DDBJ whole genome shotgun (WGS) entry which is preliminary data.</text>
</comment>
<proteinExistence type="predicted"/>
<evidence type="ECO:0000313" key="4">
    <source>
        <dbReference type="EMBL" id="CAL5133258.1"/>
    </source>
</evidence>
<dbReference type="InterPro" id="IPR051147">
    <property type="entry name" value="CFAP_domain-containing"/>
</dbReference>
<protein>
    <recommendedName>
        <fullName evidence="3">DUF4200 domain-containing protein</fullName>
    </recommendedName>
</protein>
<reference evidence="4" key="1">
    <citation type="submission" date="2024-06" db="EMBL/GenBank/DDBJ databases">
        <authorList>
            <person name="Liu X."/>
            <person name="Lenzi L."/>
            <person name="Haldenby T S."/>
            <person name="Uol C."/>
        </authorList>
    </citation>
    <scope>NUCLEOTIDE SEQUENCE</scope>
</reference>
<dbReference type="GO" id="GO:0005856">
    <property type="term" value="C:cytoskeleton"/>
    <property type="evidence" value="ECO:0007669"/>
    <property type="project" value="UniProtKB-ARBA"/>
</dbReference>
<evidence type="ECO:0000259" key="3">
    <source>
        <dbReference type="Pfam" id="PF13863"/>
    </source>
</evidence>